<feature type="transmembrane region" description="Helical" evidence="9">
    <location>
        <begin position="273"/>
        <end position="295"/>
    </location>
</feature>
<evidence type="ECO:0000313" key="11">
    <source>
        <dbReference type="Proteomes" id="UP000182135"/>
    </source>
</evidence>
<keyword evidence="8 9" id="KW-0472">Membrane</keyword>
<feature type="transmembrane region" description="Helical" evidence="9">
    <location>
        <begin position="7"/>
        <end position="26"/>
    </location>
</feature>
<comment type="subcellular location">
    <subcellularLocation>
        <location evidence="1 9">Cell membrane</location>
        <topology evidence="1 9">Multi-pass membrane protein</topology>
    </subcellularLocation>
</comment>
<dbReference type="GO" id="GO:0015820">
    <property type="term" value="P:L-leucine transport"/>
    <property type="evidence" value="ECO:0007669"/>
    <property type="project" value="TreeGrafter"/>
</dbReference>
<keyword evidence="4" id="KW-1003">Cell membrane</keyword>
<keyword evidence="7 9" id="KW-1133">Transmembrane helix</keyword>
<feature type="transmembrane region" description="Helical" evidence="9">
    <location>
        <begin position="38"/>
        <end position="58"/>
    </location>
</feature>
<evidence type="ECO:0000313" key="10">
    <source>
        <dbReference type="EMBL" id="SFF67099.1"/>
    </source>
</evidence>
<evidence type="ECO:0000256" key="6">
    <source>
        <dbReference type="ARBA" id="ARBA00022970"/>
    </source>
</evidence>
<keyword evidence="6 9" id="KW-0029">Amino-acid transport</keyword>
<keyword evidence="11" id="KW-1185">Reference proteome</keyword>
<organism evidence="10 11">
    <name type="scientific">Clostridium cadaveris</name>
    <dbReference type="NCBI Taxonomy" id="1529"/>
    <lineage>
        <taxon>Bacteria</taxon>
        <taxon>Bacillati</taxon>
        <taxon>Bacillota</taxon>
        <taxon>Clostridia</taxon>
        <taxon>Eubacteriales</taxon>
        <taxon>Clostridiaceae</taxon>
        <taxon>Clostridium</taxon>
    </lineage>
</organism>
<accession>A0A1I2KLC2</accession>
<dbReference type="Proteomes" id="UP000182135">
    <property type="component" value="Unassembled WGS sequence"/>
</dbReference>
<dbReference type="eggNOG" id="COG1114">
    <property type="taxonomic scope" value="Bacteria"/>
</dbReference>
<comment type="similarity">
    <text evidence="2 9">Belongs to the branched chain amino acid transporter family.</text>
</comment>
<protein>
    <recommendedName>
        <fullName evidence="9">Branched-chain amino acid transport system carrier protein</fullName>
    </recommendedName>
</protein>
<feature type="transmembrane region" description="Helical" evidence="9">
    <location>
        <begin position="333"/>
        <end position="351"/>
    </location>
</feature>
<comment type="function">
    <text evidence="9">Component of the transport system for branched-chain amino acids.</text>
</comment>
<keyword evidence="3 9" id="KW-0813">Transport</keyword>
<dbReference type="OrthoDB" id="9783920at2"/>
<dbReference type="AlphaFoldDB" id="A0A1I2KLC2"/>
<feature type="transmembrane region" description="Helical" evidence="9">
    <location>
        <begin position="183"/>
        <end position="201"/>
    </location>
</feature>
<evidence type="ECO:0000256" key="9">
    <source>
        <dbReference type="RuleBase" id="RU362122"/>
    </source>
</evidence>
<feature type="transmembrane region" description="Helical" evidence="9">
    <location>
        <begin position="145"/>
        <end position="163"/>
    </location>
</feature>
<evidence type="ECO:0000256" key="2">
    <source>
        <dbReference type="ARBA" id="ARBA00008540"/>
    </source>
</evidence>
<feature type="transmembrane region" description="Helical" evidence="9">
    <location>
        <begin position="307"/>
        <end position="327"/>
    </location>
</feature>
<dbReference type="RefSeq" id="WP_074844903.1">
    <property type="nucleotide sequence ID" value="NZ_BAAACD010000012.1"/>
</dbReference>
<feature type="transmembrane region" description="Helical" evidence="9">
    <location>
        <begin position="115"/>
        <end position="133"/>
    </location>
</feature>
<name>A0A1I2KLC2_9CLOT</name>
<dbReference type="InterPro" id="IPR004685">
    <property type="entry name" value="Brnchd-chn_aa_trnsp_Livcs"/>
</dbReference>
<feature type="transmembrane region" description="Helical" evidence="9">
    <location>
        <begin position="78"/>
        <end position="95"/>
    </location>
</feature>
<dbReference type="EMBL" id="FOOE01000006">
    <property type="protein sequence ID" value="SFF67099.1"/>
    <property type="molecule type" value="Genomic_DNA"/>
</dbReference>
<evidence type="ECO:0000256" key="3">
    <source>
        <dbReference type="ARBA" id="ARBA00022448"/>
    </source>
</evidence>
<sequence length="421" mass="45044">MKKGLNILIVGFALFSMFFGAGNLIFPPYLGISSGSEWISSFTGFVIGDVGLALLIMVIMAKHNGSLSEVTMKMGKKFSVILGIVIITCLGPLLAIPRTAATTFEVGVQGIFPNANPIVSSIIFFAITLMLTIKPSKVIDIVGEFLTPALLICLIILITKGIMSPIGEFTASRITDVFSTGLAQGYQTMDALASLMFAAIIMESISKKGYTDKKQVIKMTFYSGIVATIGLVLVYAGLAYIGAHSASVYDTNIPQTQLIISITASLLGEGGKVVLGLIVALACLTTSIGLTSASANFYEKLFKGKFSYSRIVVIICVFSAFVSNFGVSTIIKFSAPILELIYPMSIVLVVMNAFDNKIKKKSTYAGAVYTTLVISIFNLMNQNGYIVSFLKYLPLNSIGFNWILPAIIGGVVGSMMKVRSV</sequence>
<dbReference type="PANTHER" id="PTHR30588">
    <property type="entry name" value="BRANCHED-CHAIN AMINO ACID TRANSPORT SYSTEM 2 CARRIER PROTEIN"/>
    <property type="match status" value="1"/>
</dbReference>
<evidence type="ECO:0000256" key="1">
    <source>
        <dbReference type="ARBA" id="ARBA00004651"/>
    </source>
</evidence>
<feature type="transmembrane region" description="Helical" evidence="9">
    <location>
        <begin position="400"/>
        <end position="418"/>
    </location>
</feature>
<dbReference type="GO" id="GO:0005886">
    <property type="term" value="C:plasma membrane"/>
    <property type="evidence" value="ECO:0007669"/>
    <property type="project" value="UniProtKB-SubCell"/>
</dbReference>
<dbReference type="GO" id="GO:0015190">
    <property type="term" value="F:L-leucine transmembrane transporter activity"/>
    <property type="evidence" value="ECO:0007669"/>
    <property type="project" value="TreeGrafter"/>
</dbReference>
<proteinExistence type="inferred from homology"/>
<evidence type="ECO:0000256" key="5">
    <source>
        <dbReference type="ARBA" id="ARBA00022692"/>
    </source>
</evidence>
<dbReference type="Pfam" id="PF05525">
    <property type="entry name" value="Branch_AA_trans"/>
    <property type="match status" value="1"/>
</dbReference>
<evidence type="ECO:0000256" key="7">
    <source>
        <dbReference type="ARBA" id="ARBA00022989"/>
    </source>
</evidence>
<dbReference type="GO" id="GO:0015818">
    <property type="term" value="P:isoleucine transport"/>
    <property type="evidence" value="ECO:0007669"/>
    <property type="project" value="TreeGrafter"/>
</dbReference>
<keyword evidence="5 9" id="KW-0812">Transmembrane</keyword>
<reference evidence="10 11" key="1">
    <citation type="submission" date="2016-10" db="EMBL/GenBank/DDBJ databases">
        <authorList>
            <person name="de Groot N.N."/>
        </authorList>
    </citation>
    <scope>NUCLEOTIDE SEQUENCE [LARGE SCALE GENOMIC DNA]</scope>
    <source>
        <strain evidence="10 11">NLAE-zl-G419</strain>
    </source>
</reference>
<dbReference type="GO" id="GO:0015188">
    <property type="term" value="F:L-isoleucine transmembrane transporter activity"/>
    <property type="evidence" value="ECO:0007669"/>
    <property type="project" value="TreeGrafter"/>
</dbReference>
<feature type="transmembrane region" description="Helical" evidence="9">
    <location>
        <begin position="221"/>
        <end position="243"/>
    </location>
</feature>
<dbReference type="PANTHER" id="PTHR30588:SF0">
    <property type="entry name" value="BRANCHED-CHAIN AMINO ACID PERMEASE BRNQ"/>
    <property type="match status" value="1"/>
</dbReference>
<dbReference type="NCBIfam" id="TIGR00796">
    <property type="entry name" value="livcs"/>
    <property type="match status" value="1"/>
</dbReference>
<evidence type="ECO:0000256" key="8">
    <source>
        <dbReference type="ARBA" id="ARBA00023136"/>
    </source>
</evidence>
<evidence type="ECO:0000256" key="4">
    <source>
        <dbReference type="ARBA" id="ARBA00022475"/>
    </source>
</evidence>
<feature type="transmembrane region" description="Helical" evidence="9">
    <location>
        <begin position="363"/>
        <end position="380"/>
    </location>
</feature>
<dbReference type="GO" id="GO:0005304">
    <property type="term" value="F:L-valine transmembrane transporter activity"/>
    <property type="evidence" value="ECO:0007669"/>
    <property type="project" value="TreeGrafter"/>
</dbReference>
<gene>
    <name evidence="10" type="ORF">SAMN04487885_10651</name>
</gene>